<evidence type="ECO:0000313" key="3">
    <source>
        <dbReference type="Proteomes" id="UP000000305"/>
    </source>
</evidence>
<name>E9HLQ7_DAPPU</name>
<dbReference type="InParanoid" id="E9HLQ7"/>
<dbReference type="AlphaFoldDB" id="E9HLQ7"/>
<feature type="region of interest" description="Disordered" evidence="1">
    <location>
        <begin position="63"/>
        <end position="107"/>
    </location>
</feature>
<protein>
    <submittedName>
        <fullName evidence="2">Uncharacterized protein</fullName>
    </submittedName>
</protein>
<dbReference type="OrthoDB" id="6264899at2759"/>
<organism evidence="2 3">
    <name type="scientific">Daphnia pulex</name>
    <name type="common">Water flea</name>
    <dbReference type="NCBI Taxonomy" id="6669"/>
    <lineage>
        <taxon>Eukaryota</taxon>
        <taxon>Metazoa</taxon>
        <taxon>Ecdysozoa</taxon>
        <taxon>Arthropoda</taxon>
        <taxon>Crustacea</taxon>
        <taxon>Branchiopoda</taxon>
        <taxon>Diplostraca</taxon>
        <taxon>Cladocera</taxon>
        <taxon>Anomopoda</taxon>
        <taxon>Daphniidae</taxon>
        <taxon>Daphnia</taxon>
    </lineage>
</organism>
<reference evidence="2 3" key="1">
    <citation type="journal article" date="2011" name="Science">
        <title>The ecoresponsive genome of Daphnia pulex.</title>
        <authorList>
            <person name="Colbourne J.K."/>
            <person name="Pfrender M.E."/>
            <person name="Gilbert D."/>
            <person name="Thomas W.K."/>
            <person name="Tucker A."/>
            <person name="Oakley T.H."/>
            <person name="Tokishita S."/>
            <person name="Aerts A."/>
            <person name="Arnold G.J."/>
            <person name="Basu M.K."/>
            <person name="Bauer D.J."/>
            <person name="Caceres C.E."/>
            <person name="Carmel L."/>
            <person name="Casola C."/>
            <person name="Choi J.H."/>
            <person name="Detter J.C."/>
            <person name="Dong Q."/>
            <person name="Dusheyko S."/>
            <person name="Eads B.D."/>
            <person name="Frohlich T."/>
            <person name="Geiler-Samerotte K.A."/>
            <person name="Gerlach D."/>
            <person name="Hatcher P."/>
            <person name="Jogdeo S."/>
            <person name="Krijgsveld J."/>
            <person name="Kriventseva E.V."/>
            <person name="Kultz D."/>
            <person name="Laforsch C."/>
            <person name="Lindquist E."/>
            <person name="Lopez J."/>
            <person name="Manak J.R."/>
            <person name="Muller J."/>
            <person name="Pangilinan J."/>
            <person name="Patwardhan R.P."/>
            <person name="Pitluck S."/>
            <person name="Pritham E.J."/>
            <person name="Rechtsteiner A."/>
            <person name="Rho M."/>
            <person name="Rogozin I.B."/>
            <person name="Sakarya O."/>
            <person name="Salamov A."/>
            <person name="Schaack S."/>
            <person name="Shapiro H."/>
            <person name="Shiga Y."/>
            <person name="Skalitzky C."/>
            <person name="Smith Z."/>
            <person name="Souvorov A."/>
            <person name="Sung W."/>
            <person name="Tang Z."/>
            <person name="Tsuchiya D."/>
            <person name="Tu H."/>
            <person name="Vos H."/>
            <person name="Wang M."/>
            <person name="Wolf Y.I."/>
            <person name="Yamagata H."/>
            <person name="Yamada T."/>
            <person name="Ye Y."/>
            <person name="Shaw J.R."/>
            <person name="Andrews J."/>
            <person name="Crease T.J."/>
            <person name="Tang H."/>
            <person name="Lucas S.M."/>
            <person name="Robertson H.M."/>
            <person name="Bork P."/>
            <person name="Koonin E.V."/>
            <person name="Zdobnov E.M."/>
            <person name="Grigoriev I.V."/>
            <person name="Lynch M."/>
            <person name="Boore J.L."/>
        </authorList>
    </citation>
    <scope>NUCLEOTIDE SEQUENCE [LARGE SCALE GENOMIC DNA]</scope>
</reference>
<gene>
    <name evidence="2" type="ORF">DAPPUDRAFT_261817</name>
</gene>
<evidence type="ECO:0000313" key="2">
    <source>
        <dbReference type="EMBL" id="EFX67336.1"/>
    </source>
</evidence>
<keyword evidence="3" id="KW-1185">Reference proteome</keyword>
<dbReference type="Proteomes" id="UP000000305">
    <property type="component" value="Unassembled WGS sequence"/>
</dbReference>
<proteinExistence type="predicted"/>
<accession>E9HLQ7</accession>
<evidence type="ECO:0000256" key="1">
    <source>
        <dbReference type="SAM" id="MobiDB-lite"/>
    </source>
</evidence>
<sequence length="107" mass="12011">MTHANYVHTLRLRRTLTAIRLVRGRGCNESFRAAVNRSYDESGQPTDGTNKKPMETLDEVSEVEVNEMMPPPRSPSDIGIPMLNNKNETPQGARASKRRTPTLPDSF</sequence>
<dbReference type="HOGENOM" id="CLU_2212537_0_0_1"/>
<dbReference type="STRING" id="6669.E9HLQ7"/>
<dbReference type="EMBL" id="GL732680">
    <property type="protein sequence ID" value="EFX67336.1"/>
    <property type="molecule type" value="Genomic_DNA"/>
</dbReference>
<dbReference type="KEGG" id="dpx:DAPPUDRAFT_261817"/>